<evidence type="ECO:0000256" key="2">
    <source>
        <dbReference type="ARBA" id="ARBA00023002"/>
    </source>
</evidence>
<dbReference type="PROSITE" id="PS00061">
    <property type="entry name" value="ADH_SHORT"/>
    <property type="match status" value="1"/>
</dbReference>
<dbReference type="SMART" id="SM00822">
    <property type="entry name" value="PKS_KR"/>
    <property type="match status" value="1"/>
</dbReference>
<dbReference type="GO" id="GO:0008206">
    <property type="term" value="P:bile acid metabolic process"/>
    <property type="evidence" value="ECO:0007669"/>
    <property type="project" value="UniProtKB-ARBA"/>
</dbReference>
<evidence type="ECO:0000313" key="5">
    <source>
        <dbReference type="Proteomes" id="UP001152172"/>
    </source>
</evidence>
<keyword evidence="2 4" id="KW-0560">Oxidoreductase</keyword>
<comment type="similarity">
    <text evidence="1">Belongs to the short-chain dehydrogenases/reductases (SDR) family.</text>
</comment>
<dbReference type="AlphaFoldDB" id="A0A9X3L5J9"/>
<dbReference type="GO" id="GO:0047936">
    <property type="term" value="F:glucose 1-dehydrogenase [NAD(P)+] activity"/>
    <property type="evidence" value="ECO:0007669"/>
    <property type="project" value="UniProtKB-EC"/>
</dbReference>
<dbReference type="PRINTS" id="PR00080">
    <property type="entry name" value="SDRFAMILY"/>
</dbReference>
<evidence type="ECO:0000256" key="1">
    <source>
        <dbReference type="ARBA" id="ARBA00006484"/>
    </source>
</evidence>
<dbReference type="SUPFAM" id="SSF51735">
    <property type="entry name" value="NAD(P)-binding Rossmann-fold domains"/>
    <property type="match status" value="1"/>
</dbReference>
<name>A0A9X3L5J9_9BACI</name>
<sequence>MLNNKVILVTGASRGIGQATAIVLAEAGAQVVIHGRSEESIAQTEAAVAEVGLVPFKVIYDVTDENAMKQATIAMKKQFGRLDGLVNNAGVMHEGLLGMVKTEVMQSMLDVNVTAVLQHMQFATRLMMKNETSSIVNVSSIIGVKGAEGSSAYSASKAAVIGLTLSAAKEWAMKGIRVNAVAPGFIETDLTAHFEGVKKEIVLNSIKMHRFGQAEEVANVILFLLSDMSSYVTGQVIGVDGGMVI</sequence>
<dbReference type="Gene3D" id="3.40.50.720">
    <property type="entry name" value="NAD(P)-binding Rossmann-like Domain"/>
    <property type="match status" value="1"/>
</dbReference>
<evidence type="ECO:0000259" key="3">
    <source>
        <dbReference type="SMART" id="SM00822"/>
    </source>
</evidence>
<dbReference type="FunFam" id="3.40.50.720:FF:000084">
    <property type="entry name" value="Short-chain dehydrogenase reductase"/>
    <property type="match status" value="1"/>
</dbReference>
<keyword evidence="5" id="KW-1185">Reference proteome</keyword>
<dbReference type="EMBL" id="JAMKBI010000001">
    <property type="protein sequence ID" value="MCZ8531806.1"/>
    <property type="molecule type" value="Genomic_DNA"/>
</dbReference>
<dbReference type="PANTHER" id="PTHR42760">
    <property type="entry name" value="SHORT-CHAIN DEHYDROGENASES/REDUCTASES FAMILY MEMBER"/>
    <property type="match status" value="1"/>
</dbReference>
<dbReference type="InterPro" id="IPR057326">
    <property type="entry name" value="KR_dom"/>
</dbReference>
<dbReference type="NCBIfam" id="NF005559">
    <property type="entry name" value="PRK07231.1"/>
    <property type="match status" value="1"/>
</dbReference>
<gene>
    <name evidence="4" type="ORF">M9R61_00435</name>
</gene>
<dbReference type="GO" id="GO:0030497">
    <property type="term" value="P:fatty acid elongation"/>
    <property type="evidence" value="ECO:0007669"/>
    <property type="project" value="TreeGrafter"/>
</dbReference>
<organism evidence="4 5">
    <name type="scientific">Psychrobacillus psychrodurans</name>
    <dbReference type="NCBI Taxonomy" id="126157"/>
    <lineage>
        <taxon>Bacteria</taxon>
        <taxon>Bacillati</taxon>
        <taxon>Bacillota</taxon>
        <taxon>Bacilli</taxon>
        <taxon>Bacillales</taxon>
        <taxon>Bacillaceae</taxon>
        <taxon>Psychrobacillus</taxon>
    </lineage>
</organism>
<dbReference type="EC" id="1.1.1.47" evidence="4"/>
<dbReference type="PANTHER" id="PTHR42760:SF40">
    <property type="entry name" value="3-OXOACYL-[ACYL-CARRIER-PROTEIN] REDUCTASE, CHLOROPLASTIC"/>
    <property type="match status" value="1"/>
</dbReference>
<dbReference type="InterPro" id="IPR002347">
    <property type="entry name" value="SDR_fam"/>
</dbReference>
<dbReference type="PRINTS" id="PR00081">
    <property type="entry name" value="GDHRDH"/>
</dbReference>
<evidence type="ECO:0000313" key="4">
    <source>
        <dbReference type="EMBL" id="MCZ8531806.1"/>
    </source>
</evidence>
<dbReference type="Pfam" id="PF13561">
    <property type="entry name" value="adh_short_C2"/>
    <property type="match status" value="1"/>
</dbReference>
<reference evidence="4" key="1">
    <citation type="submission" date="2022-05" db="EMBL/GenBank/DDBJ databases">
        <authorList>
            <person name="Colautti A."/>
            <person name="Iacumin L."/>
        </authorList>
    </citation>
    <scope>NUCLEOTIDE SEQUENCE</scope>
    <source>
        <strain evidence="4">DSM 30747</strain>
    </source>
</reference>
<accession>A0A9X3L5J9</accession>
<protein>
    <submittedName>
        <fullName evidence="4">Glucose 1-dehydrogenase</fullName>
        <ecNumber evidence="4">1.1.1.47</ecNumber>
    </submittedName>
</protein>
<feature type="domain" description="Ketoreductase" evidence="3">
    <location>
        <begin position="5"/>
        <end position="184"/>
    </location>
</feature>
<dbReference type="RefSeq" id="WP_269920500.1">
    <property type="nucleotide sequence ID" value="NZ_JAMKBI010000001.1"/>
</dbReference>
<proteinExistence type="inferred from homology"/>
<dbReference type="InterPro" id="IPR020904">
    <property type="entry name" value="Sc_DH/Rdtase_CS"/>
</dbReference>
<comment type="caution">
    <text evidence="4">The sequence shown here is derived from an EMBL/GenBank/DDBJ whole genome shotgun (WGS) entry which is preliminary data.</text>
</comment>
<dbReference type="InterPro" id="IPR036291">
    <property type="entry name" value="NAD(P)-bd_dom_sf"/>
</dbReference>
<dbReference type="Proteomes" id="UP001152172">
    <property type="component" value="Unassembled WGS sequence"/>
</dbReference>